<organism evidence="1 2">
    <name type="scientific">Paraflavitalea soli</name>
    <dbReference type="NCBI Taxonomy" id="2315862"/>
    <lineage>
        <taxon>Bacteria</taxon>
        <taxon>Pseudomonadati</taxon>
        <taxon>Bacteroidota</taxon>
        <taxon>Chitinophagia</taxon>
        <taxon>Chitinophagales</taxon>
        <taxon>Chitinophagaceae</taxon>
        <taxon>Paraflavitalea</taxon>
    </lineage>
</organism>
<proteinExistence type="predicted"/>
<dbReference type="PROSITE" id="PS51257">
    <property type="entry name" value="PROKAR_LIPOPROTEIN"/>
    <property type="match status" value="1"/>
</dbReference>
<evidence type="ECO:0000313" key="2">
    <source>
        <dbReference type="Proteomes" id="UP000263900"/>
    </source>
</evidence>
<dbReference type="EMBL" id="CP032157">
    <property type="protein sequence ID" value="AXY73144.1"/>
    <property type="molecule type" value="Genomic_DNA"/>
</dbReference>
<dbReference type="Pfam" id="PF14094">
    <property type="entry name" value="DUF4272"/>
    <property type="match status" value="1"/>
</dbReference>
<evidence type="ECO:0000313" key="1">
    <source>
        <dbReference type="EMBL" id="AXY73144.1"/>
    </source>
</evidence>
<name>A0A3B7MFN7_9BACT</name>
<dbReference type="OrthoDB" id="4399984at2"/>
<dbReference type="AlphaFoldDB" id="A0A3B7MFN7"/>
<dbReference type="RefSeq" id="WP_119048982.1">
    <property type="nucleotide sequence ID" value="NZ_CP032157.1"/>
</dbReference>
<dbReference type="Proteomes" id="UP000263900">
    <property type="component" value="Chromosome"/>
</dbReference>
<dbReference type="KEGG" id="pseg:D3H65_03780"/>
<reference evidence="1 2" key="1">
    <citation type="submission" date="2018-09" db="EMBL/GenBank/DDBJ databases">
        <title>Genome sequencing of strain 6GH32-13.</title>
        <authorList>
            <person name="Weon H.-Y."/>
            <person name="Heo J."/>
            <person name="Kwon S.-W."/>
        </authorList>
    </citation>
    <scope>NUCLEOTIDE SEQUENCE [LARGE SCALE GENOMIC DNA]</scope>
    <source>
        <strain evidence="1 2">5GH32-13</strain>
    </source>
</reference>
<dbReference type="InterPro" id="IPR025368">
    <property type="entry name" value="DUF4272"/>
</dbReference>
<sequence length="252" mass="28556">MMNKIIIAFLVVAACGCNSGNTSKTIKVTKPVEHITATNDQQDRRNKSEAYCKQHNIPVYSNPNALFVDPESEVVIRTKDEVVDRALALCYIGVKSEGLEQEFLDKFDKAFNISSKLSPKEKAYATAAHPTEQQKIDANWRYEGLHVMLWALGYIDSLSYPNQVCNVANDVKIINNLKNEGFRQQAKLRSKQEILDQADLILRLHWACVSARLDNKPSPGGLDNSVVVERHYALNWLIKYMNQAWDDIETNT</sequence>
<gene>
    <name evidence="1" type="ORF">D3H65_03780</name>
</gene>
<accession>A0A3B7MFN7</accession>
<keyword evidence="2" id="KW-1185">Reference proteome</keyword>
<protein>
    <submittedName>
        <fullName evidence="1">DUF4272 domain-containing protein</fullName>
    </submittedName>
</protein>